<reference evidence="2" key="1">
    <citation type="journal article" date="2019" name="Nat. Commun.">
        <title>The genome of broomcorn millet.</title>
        <authorList>
            <person name="Zou C."/>
            <person name="Miki D."/>
            <person name="Li D."/>
            <person name="Tang Q."/>
            <person name="Xiao L."/>
            <person name="Rajput S."/>
            <person name="Deng P."/>
            <person name="Jia W."/>
            <person name="Huang R."/>
            <person name="Zhang M."/>
            <person name="Sun Y."/>
            <person name="Hu J."/>
            <person name="Fu X."/>
            <person name="Schnable P.S."/>
            <person name="Li F."/>
            <person name="Zhang H."/>
            <person name="Feng B."/>
            <person name="Zhu X."/>
            <person name="Liu R."/>
            <person name="Schnable J.C."/>
            <person name="Zhu J.-K."/>
            <person name="Zhang H."/>
        </authorList>
    </citation>
    <scope>NUCLEOTIDE SEQUENCE [LARGE SCALE GENOMIC DNA]</scope>
</reference>
<evidence type="ECO:0000313" key="1">
    <source>
        <dbReference type="EMBL" id="RLN25660.1"/>
    </source>
</evidence>
<keyword evidence="2" id="KW-1185">Reference proteome</keyword>
<gene>
    <name evidence="1" type="ORF">C2845_PM07G02820</name>
</gene>
<comment type="caution">
    <text evidence="1">The sequence shown here is derived from an EMBL/GenBank/DDBJ whole genome shotgun (WGS) entry which is preliminary data.</text>
</comment>
<organism evidence="1 2">
    <name type="scientific">Panicum miliaceum</name>
    <name type="common">Proso millet</name>
    <name type="synonym">Broomcorn millet</name>
    <dbReference type="NCBI Taxonomy" id="4540"/>
    <lineage>
        <taxon>Eukaryota</taxon>
        <taxon>Viridiplantae</taxon>
        <taxon>Streptophyta</taxon>
        <taxon>Embryophyta</taxon>
        <taxon>Tracheophyta</taxon>
        <taxon>Spermatophyta</taxon>
        <taxon>Magnoliopsida</taxon>
        <taxon>Liliopsida</taxon>
        <taxon>Poales</taxon>
        <taxon>Poaceae</taxon>
        <taxon>PACMAD clade</taxon>
        <taxon>Panicoideae</taxon>
        <taxon>Panicodae</taxon>
        <taxon>Paniceae</taxon>
        <taxon>Panicinae</taxon>
        <taxon>Panicum</taxon>
        <taxon>Panicum sect. Panicum</taxon>
    </lineage>
</organism>
<proteinExistence type="predicted"/>
<dbReference type="OrthoDB" id="688429at2759"/>
<dbReference type="Proteomes" id="UP000275267">
    <property type="component" value="Unassembled WGS sequence"/>
</dbReference>
<sequence length="152" mass="17677">MDCSTGGKLPHHGPRRFAVPAQVFRGDYVTDNNNFSVTKSECSLYFLVSCLFQKPNGHPDQSERHYFFANIGRSYFEHHWDKYMHLDMGLPHYEFIYPVVPQQPLDNTSLLTSVFSSKDIPNIRIKIANDLIFHPKNSGMQHRVTEYKQQDV</sequence>
<evidence type="ECO:0000313" key="2">
    <source>
        <dbReference type="Proteomes" id="UP000275267"/>
    </source>
</evidence>
<dbReference type="AlphaFoldDB" id="A0A3L6SU98"/>
<dbReference type="STRING" id="4540.A0A3L6SU98"/>
<dbReference type="EMBL" id="PQIB02000004">
    <property type="protein sequence ID" value="RLN25660.1"/>
    <property type="molecule type" value="Genomic_DNA"/>
</dbReference>
<protein>
    <submittedName>
        <fullName evidence="1">Uncharacterized protein</fullName>
    </submittedName>
</protein>
<accession>A0A3L6SU98</accession>
<name>A0A3L6SU98_PANMI</name>